<evidence type="ECO:0000313" key="4">
    <source>
        <dbReference type="Proteomes" id="UP000274786"/>
    </source>
</evidence>
<dbReference type="Pfam" id="PF01757">
    <property type="entry name" value="Acyl_transf_3"/>
    <property type="match status" value="1"/>
</dbReference>
<name>A0A498CD18_9GAMM</name>
<reference evidence="3 4" key="1">
    <citation type="submission" date="2018-10" db="EMBL/GenBank/DDBJ databases">
        <title>Comparative analysis of microorganisms from saline springs in Andes Mountain Range, Colombia.</title>
        <authorList>
            <person name="Rubin E."/>
        </authorList>
    </citation>
    <scope>NUCLEOTIDE SEQUENCE [LARGE SCALE GENOMIC DNA]</scope>
    <source>
        <strain evidence="3 4">USBA GBX 843</strain>
    </source>
</reference>
<keyword evidence="1" id="KW-0472">Membrane</keyword>
<dbReference type="Proteomes" id="UP000274786">
    <property type="component" value="Unassembled WGS sequence"/>
</dbReference>
<feature type="transmembrane region" description="Helical" evidence="1">
    <location>
        <begin position="157"/>
        <end position="177"/>
    </location>
</feature>
<dbReference type="AlphaFoldDB" id="A0A498CD18"/>
<feature type="transmembrane region" description="Helical" evidence="1">
    <location>
        <begin position="335"/>
        <end position="353"/>
    </location>
</feature>
<keyword evidence="1" id="KW-0812">Transmembrane</keyword>
<keyword evidence="1" id="KW-1133">Transmembrane helix</keyword>
<evidence type="ECO:0000313" key="3">
    <source>
        <dbReference type="EMBL" id="RLK55759.1"/>
    </source>
</evidence>
<feature type="transmembrane region" description="Helical" evidence="1">
    <location>
        <begin position="226"/>
        <end position="243"/>
    </location>
</feature>
<dbReference type="GO" id="GO:0016747">
    <property type="term" value="F:acyltransferase activity, transferring groups other than amino-acyl groups"/>
    <property type="evidence" value="ECO:0007669"/>
    <property type="project" value="InterPro"/>
</dbReference>
<feature type="transmembrane region" description="Helical" evidence="1">
    <location>
        <begin position="94"/>
        <end position="115"/>
    </location>
</feature>
<feature type="transmembrane region" description="Helical" evidence="1">
    <location>
        <begin position="255"/>
        <end position="273"/>
    </location>
</feature>
<dbReference type="EMBL" id="RCDC01000004">
    <property type="protein sequence ID" value="RLK55759.1"/>
    <property type="molecule type" value="Genomic_DNA"/>
</dbReference>
<sequence length="418" mass="48122">MQSPFLPAPSMPRRHDIDALRVLAFALLILYHTAMAYVDGWGFHLKSEYTAEWLQWPMLLVNRWRMPLLFLLSGIAIALMRPEARIARFAVLRTWRLLLPLLFGMFVVVPIQPYAEALTNGQIEPGFGAFLLRYWQMPAWPQDTFAGWQLRITWNHLWYLAYLWVYTLVLALLMPVLDTPAVRRAVERYARAPAPMLIGLPSLLSFGWVAWLDPLFPSTNLLFGDWYQHAKYGTVFLAGYLLARATPFWARVVELRRLTLGVAVFAACWYFGIRILGRVLPADSLLRQWPDSIWTVQVMASQSLYLWAVLLTVLGWAKVYLDRPFRWLPYCTEAVYPWYILHQSLIIALLFWLKPLHLGLWWEPLLVVAGTVAGCLLLHEGLIRRVDWLRPLFGLRRQRLQGQSPTAVGAAAGSPRAG</sequence>
<keyword evidence="3" id="KW-0012">Acyltransferase</keyword>
<dbReference type="PANTHER" id="PTHR36927:SF3">
    <property type="entry name" value="GLUCANS BIOSYNTHESIS PROTEIN C"/>
    <property type="match status" value="1"/>
</dbReference>
<feature type="transmembrane region" description="Helical" evidence="1">
    <location>
        <begin position="359"/>
        <end position="378"/>
    </location>
</feature>
<evidence type="ECO:0000259" key="2">
    <source>
        <dbReference type="Pfam" id="PF01757"/>
    </source>
</evidence>
<dbReference type="InterPro" id="IPR050623">
    <property type="entry name" value="Glucan_succinyl_AcylTrfase"/>
</dbReference>
<evidence type="ECO:0000256" key="1">
    <source>
        <dbReference type="SAM" id="Phobius"/>
    </source>
</evidence>
<feature type="transmembrane region" description="Helical" evidence="1">
    <location>
        <begin position="189"/>
        <end position="211"/>
    </location>
</feature>
<organism evidence="3 4">
    <name type="scientific">Stenotrophomonas rhizophila</name>
    <dbReference type="NCBI Taxonomy" id="216778"/>
    <lineage>
        <taxon>Bacteria</taxon>
        <taxon>Pseudomonadati</taxon>
        <taxon>Pseudomonadota</taxon>
        <taxon>Gammaproteobacteria</taxon>
        <taxon>Lysobacterales</taxon>
        <taxon>Lysobacteraceae</taxon>
        <taxon>Stenotrophomonas</taxon>
    </lineage>
</organism>
<comment type="caution">
    <text evidence="3">The sequence shown here is derived from an EMBL/GenBank/DDBJ whole genome shotgun (WGS) entry which is preliminary data.</text>
</comment>
<gene>
    <name evidence="3" type="ORF">BCL79_0128</name>
</gene>
<keyword evidence="3" id="KW-0808">Transferase</keyword>
<dbReference type="PANTHER" id="PTHR36927">
    <property type="entry name" value="BLR4337 PROTEIN"/>
    <property type="match status" value="1"/>
</dbReference>
<feature type="transmembrane region" description="Helical" evidence="1">
    <location>
        <begin position="64"/>
        <end position="82"/>
    </location>
</feature>
<protein>
    <submittedName>
        <fullName evidence="3">Acyltransferase-like protein</fullName>
    </submittedName>
</protein>
<proteinExistence type="predicted"/>
<dbReference type="InterPro" id="IPR002656">
    <property type="entry name" value="Acyl_transf_3_dom"/>
</dbReference>
<accession>A0A498CD18</accession>
<feature type="transmembrane region" description="Helical" evidence="1">
    <location>
        <begin position="20"/>
        <end position="44"/>
    </location>
</feature>
<feature type="domain" description="Acyltransferase 3" evidence="2">
    <location>
        <begin position="15"/>
        <end position="379"/>
    </location>
</feature>